<dbReference type="EMBL" id="JBEXIP010000007">
    <property type="protein sequence ID" value="MET8433704.1"/>
    <property type="molecule type" value="Genomic_DNA"/>
</dbReference>
<feature type="compositionally biased region" description="Low complexity" evidence="5">
    <location>
        <begin position="426"/>
        <end position="436"/>
    </location>
</feature>
<evidence type="ECO:0000256" key="2">
    <source>
        <dbReference type="ARBA" id="ARBA00022741"/>
    </source>
</evidence>
<evidence type="ECO:0000256" key="3">
    <source>
        <dbReference type="ARBA" id="ARBA00022777"/>
    </source>
</evidence>
<keyword evidence="2" id="KW-0547">Nucleotide-binding</keyword>
<feature type="compositionally biased region" description="Pro residues" evidence="5">
    <location>
        <begin position="401"/>
        <end position="425"/>
    </location>
</feature>
<feature type="compositionally biased region" description="Basic and acidic residues" evidence="5">
    <location>
        <begin position="348"/>
        <end position="364"/>
    </location>
</feature>
<dbReference type="InterPro" id="IPR000719">
    <property type="entry name" value="Prot_kinase_dom"/>
</dbReference>
<dbReference type="RefSeq" id="WP_356709631.1">
    <property type="nucleotide sequence ID" value="NZ_JBEXIP010000007.1"/>
</dbReference>
<accession>A0ABV2U773</accession>
<proteinExistence type="predicted"/>
<keyword evidence="1" id="KW-0808">Transferase</keyword>
<feature type="region of interest" description="Disordered" evidence="5">
    <location>
        <begin position="309"/>
        <end position="461"/>
    </location>
</feature>
<dbReference type="Proteomes" id="UP001550044">
    <property type="component" value="Unassembled WGS sequence"/>
</dbReference>
<dbReference type="SUPFAM" id="SSF56112">
    <property type="entry name" value="Protein kinase-like (PK-like)"/>
    <property type="match status" value="1"/>
</dbReference>
<evidence type="ECO:0000259" key="6">
    <source>
        <dbReference type="PROSITE" id="PS50011"/>
    </source>
</evidence>
<dbReference type="PANTHER" id="PTHR43289">
    <property type="entry name" value="MITOGEN-ACTIVATED PROTEIN KINASE KINASE KINASE 20-RELATED"/>
    <property type="match status" value="1"/>
</dbReference>
<organism evidence="7 8">
    <name type="scientific">Streptomyces sp. 900116325</name>
    <dbReference type="NCBI Taxonomy" id="3154295"/>
    <lineage>
        <taxon>Bacteria</taxon>
        <taxon>Bacillati</taxon>
        <taxon>Actinomycetota</taxon>
        <taxon>Actinomycetes</taxon>
        <taxon>Kitasatosporales</taxon>
        <taxon>Streptomycetaceae</taxon>
        <taxon>Streptomyces</taxon>
    </lineage>
</organism>
<evidence type="ECO:0000256" key="1">
    <source>
        <dbReference type="ARBA" id="ARBA00022679"/>
    </source>
</evidence>
<name>A0ABV2U773_9ACTN</name>
<comment type="caution">
    <text evidence="7">The sequence shown here is derived from an EMBL/GenBank/DDBJ whole genome shotgun (WGS) entry which is preliminary data.</text>
</comment>
<dbReference type="Pfam" id="PF13360">
    <property type="entry name" value="PQQ_2"/>
    <property type="match status" value="1"/>
</dbReference>
<dbReference type="PANTHER" id="PTHR43289:SF34">
    <property type="entry name" value="SERINE_THREONINE-PROTEIN KINASE YBDM-RELATED"/>
    <property type="match status" value="1"/>
</dbReference>
<keyword evidence="8" id="KW-1185">Reference proteome</keyword>
<evidence type="ECO:0000256" key="4">
    <source>
        <dbReference type="ARBA" id="ARBA00022840"/>
    </source>
</evidence>
<feature type="compositionally biased region" description="Pro residues" evidence="5">
    <location>
        <begin position="437"/>
        <end position="457"/>
    </location>
</feature>
<dbReference type="Gene3D" id="2.130.10.10">
    <property type="entry name" value="YVTN repeat-like/Quinoprotein amine dehydrogenase"/>
    <property type="match status" value="1"/>
</dbReference>
<dbReference type="Gene3D" id="1.10.510.10">
    <property type="entry name" value="Transferase(Phosphotransferase) domain 1"/>
    <property type="match status" value="1"/>
</dbReference>
<dbReference type="SUPFAM" id="SSF50998">
    <property type="entry name" value="Quinoprotein alcohol dehydrogenase-like"/>
    <property type="match status" value="1"/>
</dbReference>
<dbReference type="InterPro" id="IPR002372">
    <property type="entry name" value="PQQ_rpt_dom"/>
</dbReference>
<dbReference type="InterPro" id="IPR015943">
    <property type="entry name" value="WD40/YVTN_repeat-like_dom_sf"/>
</dbReference>
<reference evidence="7 8" key="1">
    <citation type="submission" date="2024-06" db="EMBL/GenBank/DDBJ databases">
        <title>The Natural Products Discovery Center: Release of the First 8490 Sequenced Strains for Exploring Actinobacteria Biosynthetic Diversity.</title>
        <authorList>
            <person name="Kalkreuter E."/>
            <person name="Kautsar S.A."/>
            <person name="Yang D."/>
            <person name="Bader C.D."/>
            <person name="Teijaro C.N."/>
            <person name="Fluegel L."/>
            <person name="Davis C.M."/>
            <person name="Simpson J.R."/>
            <person name="Lauterbach L."/>
            <person name="Steele A.D."/>
            <person name="Gui C."/>
            <person name="Meng S."/>
            <person name="Li G."/>
            <person name="Viehrig K."/>
            <person name="Ye F."/>
            <person name="Su P."/>
            <person name="Kiefer A.F."/>
            <person name="Nichols A."/>
            <person name="Cepeda A.J."/>
            <person name="Yan W."/>
            <person name="Fan B."/>
            <person name="Jiang Y."/>
            <person name="Adhikari A."/>
            <person name="Zheng C.-J."/>
            <person name="Schuster L."/>
            <person name="Cowan T.M."/>
            <person name="Smanski M.J."/>
            <person name="Chevrette M.G."/>
            <person name="De Carvalho L.P.S."/>
            <person name="Shen B."/>
        </authorList>
    </citation>
    <scope>NUCLEOTIDE SEQUENCE [LARGE SCALE GENOMIC DNA]</scope>
    <source>
        <strain evidence="7 8">NPDC005137</strain>
    </source>
</reference>
<evidence type="ECO:0000256" key="5">
    <source>
        <dbReference type="SAM" id="MobiDB-lite"/>
    </source>
</evidence>
<sequence>MEALRQDDPRRFGPYTVVARFRETASAVQYLAHDAALDDTVVITAARPELAALPAFRRRFEAETRTADRLAGGWVQPQIVTRTAEHPDEDADGPADGRLWTAATYVPALTLADAIDFTGPLPERAVRILGAGIAETLSRVHATGAVLEGLAPRTVLLAEDGPRLTAFGPLGAAADAEARPGGQLSVRLGYLTPEQVEGKEAGPASDLFVLGLLLAYAATGTTPLADGPAAEAAERIARTEPELDAVPEELRGLIARCLAKDPADRPTAGTVAAELALEGAAGLAKGGWLPEPLSRLIMEQAGHVRKLAADADDGPADSATGTPVDSPTHSLLGPLDHDSADAAPDGPADARPDTPATRDDDVRTTRIGSVGSPRAPEPDRPTTQLSIPRERSGPPAELPTGLPPVAPLVPRPLPAPTTPAAPAPAAPASTAPATTPTAPPSSPPPAGPANAPAPGPAAPSLDRRTLLVGGVAGAAGLVVGGGAVLAFKSSGSEDQDDAKPAPAPTRPTVAGLPPQPRWVYTHPDAEPAPLTAALWLDRLLVLTGDTQATGIDLRSGHRVWECADGAKGQAALPAGEDLCFVAGPSEFLWLSARNGQVTHRVPYEDGFEGTPYLTVSDIVGQSGPVIWFTGSHKVTVKAKKPKKGKKPGKDTQAVVSFLFAYDVVQRKEVWRTSVPTGRESAAPAYRLTALRPDDIVVRQTSATLAPGDVKAAKGKAVFRCFDRESGKLLWTKSFGRVAPDGAAVGDDRGLLYAAVGDDLQSFEMPGGKPEWTLNGTAGSVFGTPVPAGTLLHTTNRNQEVGVVDRATGKLRWRRSTEAAPGGAAPAVTVSLSGKTLLAAGGAQVTAFAAADGRRLWKFQDIGVQDPKGATVTAPYRVMAFGKTAVVQRERIFYAFPVA</sequence>
<dbReference type="Gene3D" id="3.30.200.20">
    <property type="entry name" value="Phosphorylase Kinase, domain 1"/>
    <property type="match status" value="1"/>
</dbReference>
<dbReference type="PROSITE" id="PS50011">
    <property type="entry name" value="PROTEIN_KINASE_DOM"/>
    <property type="match status" value="1"/>
</dbReference>
<evidence type="ECO:0000313" key="7">
    <source>
        <dbReference type="EMBL" id="MET8433704.1"/>
    </source>
</evidence>
<keyword evidence="4" id="KW-0067">ATP-binding</keyword>
<dbReference type="SMART" id="SM00220">
    <property type="entry name" value="S_TKc"/>
    <property type="match status" value="1"/>
</dbReference>
<keyword evidence="3" id="KW-0418">Kinase</keyword>
<feature type="domain" description="Protein kinase" evidence="6">
    <location>
        <begin position="15"/>
        <end position="277"/>
    </location>
</feature>
<dbReference type="Pfam" id="PF00069">
    <property type="entry name" value="Pkinase"/>
    <property type="match status" value="1"/>
</dbReference>
<feature type="compositionally biased region" description="Polar residues" evidence="5">
    <location>
        <begin position="320"/>
        <end position="329"/>
    </location>
</feature>
<gene>
    <name evidence="7" type="ORF">ABZV61_13010</name>
</gene>
<evidence type="ECO:0000313" key="8">
    <source>
        <dbReference type="Proteomes" id="UP001550044"/>
    </source>
</evidence>
<dbReference type="InterPro" id="IPR011009">
    <property type="entry name" value="Kinase-like_dom_sf"/>
</dbReference>
<protein>
    <submittedName>
        <fullName evidence="7">PQQ-binding-like beta-propeller repeat protein</fullName>
    </submittedName>
</protein>
<dbReference type="InterPro" id="IPR011047">
    <property type="entry name" value="Quinoprotein_ADH-like_sf"/>
</dbReference>
<feature type="region of interest" description="Disordered" evidence="5">
    <location>
        <begin position="490"/>
        <end position="513"/>
    </location>
</feature>